<gene>
    <name evidence="1" type="ORF">GOBAR_AA06181</name>
</gene>
<organism evidence="1 2">
    <name type="scientific">Gossypium barbadense</name>
    <name type="common">Sea Island cotton</name>
    <name type="synonym">Hibiscus barbadensis</name>
    <dbReference type="NCBI Taxonomy" id="3634"/>
    <lineage>
        <taxon>Eukaryota</taxon>
        <taxon>Viridiplantae</taxon>
        <taxon>Streptophyta</taxon>
        <taxon>Embryophyta</taxon>
        <taxon>Tracheophyta</taxon>
        <taxon>Spermatophyta</taxon>
        <taxon>Magnoliopsida</taxon>
        <taxon>eudicotyledons</taxon>
        <taxon>Gunneridae</taxon>
        <taxon>Pentapetalae</taxon>
        <taxon>rosids</taxon>
        <taxon>malvids</taxon>
        <taxon>Malvales</taxon>
        <taxon>Malvaceae</taxon>
        <taxon>Malvoideae</taxon>
        <taxon>Gossypium</taxon>
    </lineage>
</organism>
<name>A0A2P5YFP4_GOSBA</name>
<dbReference type="Proteomes" id="UP000239757">
    <property type="component" value="Unassembled WGS sequence"/>
</dbReference>
<dbReference type="AlphaFoldDB" id="A0A2P5YFP4"/>
<evidence type="ECO:0000313" key="1">
    <source>
        <dbReference type="EMBL" id="PPS14391.1"/>
    </source>
</evidence>
<reference evidence="1 2" key="1">
    <citation type="submission" date="2015-01" db="EMBL/GenBank/DDBJ databases">
        <title>Genome of allotetraploid Gossypium barbadense reveals genomic plasticity and fiber elongation in cotton evolution.</title>
        <authorList>
            <person name="Chen X."/>
            <person name="Liu X."/>
            <person name="Zhao B."/>
            <person name="Zheng H."/>
            <person name="Hu Y."/>
            <person name="Lu G."/>
            <person name="Yang C."/>
            <person name="Chen J."/>
            <person name="Shan C."/>
            <person name="Zhang L."/>
            <person name="Zhou Y."/>
            <person name="Wang L."/>
            <person name="Guo W."/>
            <person name="Bai Y."/>
            <person name="Ruan J."/>
            <person name="Shangguan X."/>
            <person name="Mao Y."/>
            <person name="Jiang J."/>
            <person name="Zhu Y."/>
            <person name="Lei J."/>
            <person name="Kang H."/>
            <person name="Chen S."/>
            <person name="He X."/>
            <person name="Wang R."/>
            <person name="Wang Y."/>
            <person name="Chen J."/>
            <person name="Wang L."/>
            <person name="Yu S."/>
            <person name="Wang B."/>
            <person name="Wei J."/>
            <person name="Song S."/>
            <person name="Lu X."/>
            <person name="Gao Z."/>
            <person name="Gu W."/>
            <person name="Deng X."/>
            <person name="Ma D."/>
            <person name="Wang S."/>
            <person name="Liang W."/>
            <person name="Fang L."/>
            <person name="Cai C."/>
            <person name="Zhu X."/>
            <person name="Zhou B."/>
            <person name="Zhang Y."/>
            <person name="Chen Z."/>
            <person name="Xu S."/>
            <person name="Zhu R."/>
            <person name="Wang S."/>
            <person name="Zhang T."/>
            <person name="Zhao G."/>
        </authorList>
    </citation>
    <scope>NUCLEOTIDE SEQUENCE [LARGE SCALE GENOMIC DNA]</scope>
    <source>
        <strain evidence="2">cv. Xinhai21</strain>
        <tissue evidence="1">Leaf</tissue>
    </source>
</reference>
<sequence length="74" mass="8576">MAGTEDFKSHQMEDFYRSGWLRSSAVGVATQNGTTFKRRQRAASNNYEEGLEEVFRLLPRHGRARKCLLRDLEV</sequence>
<evidence type="ECO:0000313" key="2">
    <source>
        <dbReference type="Proteomes" id="UP000239757"/>
    </source>
</evidence>
<protein>
    <submittedName>
        <fullName evidence="1">Uncharacterized protein</fullName>
    </submittedName>
</protein>
<proteinExistence type="predicted"/>
<dbReference type="EMBL" id="KZ663261">
    <property type="protein sequence ID" value="PPS14391.1"/>
    <property type="molecule type" value="Genomic_DNA"/>
</dbReference>
<accession>A0A2P5YFP4</accession>